<feature type="compositionally biased region" description="Low complexity" evidence="4">
    <location>
        <begin position="144"/>
        <end position="177"/>
    </location>
</feature>
<evidence type="ECO:0000259" key="6">
    <source>
        <dbReference type="Pfam" id="PF15459"/>
    </source>
</evidence>
<evidence type="ECO:0000313" key="8">
    <source>
        <dbReference type="Proteomes" id="UP000232323"/>
    </source>
</evidence>
<comment type="subcellular location">
    <subcellularLocation>
        <location evidence="1">Nucleus</location>
    </subcellularLocation>
</comment>
<evidence type="ECO:0000256" key="4">
    <source>
        <dbReference type="SAM" id="MobiDB-lite"/>
    </source>
</evidence>
<dbReference type="AlphaFoldDB" id="A0A250XR22"/>
<feature type="region of interest" description="Disordered" evidence="4">
    <location>
        <begin position="50"/>
        <end position="91"/>
    </location>
</feature>
<dbReference type="InterPro" id="IPR029188">
    <property type="entry name" value="Rrp14_N"/>
</dbReference>
<sequence length="393" mass="43633">MVTAVQEFSQFFNRLVELIPAKYYSNDEDVVNLQFMKKADRLAAKKEFKEKRKQNKLAKLSTVEANSVEDKPAETEIPSTSGSLRPDAKQVAPLLNIPTENTTRDELHEKLQLRLQALRQQRQQNEKKEAAKKAKDWKQKTLEQNAKQKQQQSQQQKNNRLGLNGGQKQQKQQKAQASSPAGVKRKPESEGADVGVANKRTATLGQASRQQSDSENANGGSGAGGSGFAYPRIELDNGKLGKAGTFKGGKKLTKEQLLKQAEAKQKEKALSDSGDEAKVKASGEAWKAALLRAGGEKVLDDPKLLRRSLKKDAKRREKSARAWQERNAVQNEQSQKKQTKRKENLQARAQGRVDKKKVKREKKLLRAGFEGRRTGFIGDNKAAGNNKAGGGKQ</sequence>
<feature type="domain" description="Ribosomal RNA-processing protein 14/surfeit locus protein 6 C-terminal" evidence="5">
    <location>
        <begin position="118"/>
        <end position="357"/>
    </location>
</feature>
<reference evidence="7 8" key="1">
    <citation type="submission" date="2017-08" db="EMBL/GenBank/DDBJ databases">
        <title>Acidophilic green algal genome provides insights into adaptation to an acidic environment.</title>
        <authorList>
            <person name="Hirooka S."/>
            <person name="Hirose Y."/>
            <person name="Kanesaki Y."/>
            <person name="Higuchi S."/>
            <person name="Fujiwara T."/>
            <person name="Onuma R."/>
            <person name="Era A."/>
            <person name="Ohbayashi R."/>
            <person name="Uzuka A."/>
            <person name="Nozaki H."/>
            <person name="Yoshikawa H."/>
            <person name="Miyagishima S.Y."/>
        </authorList>
    </citation>
    <scope>NUCLEOTIDE SEQUENCE [LARGE SCALE GENOMIC DNA]</scope>
    <source>
        <strain evidence="7 8">NIES-2499</strain>
    </source>
</reference>
<feature type="compositionally biased region" description="Basic residues" evidence="4">
    <location>
        <begin position="354"/>
        <end position="365"/>
    </location>
</feature>
<proteinExistence type="inferred from homology"/>
<dbReference type="Pfam" id="PF15459">
    <property type="entry name" value="RRP14"/>
    <property type="match status" value="1"/>
</dbReference>
<evidence type="ECO:0000256" key="2">
    <source>
        <dbReference type="ARBA" id="ARBA00005904"/>
    </source>
</evidence>
<dbReference type="GO" id="GO:0042274">
    <property type="term" value="P:ribosomal small subunit biogenesis"/>
    <property type="evidence" value="ECO:0007669"/>
    <property type="project" value="TreeGrafter"/>
</dbReference>
<evidence type="ECO:0000256" key="1">
    <source>
        <dbReference type="ARBA" id="ARBA00004123"/>
    </source>
</evidence>
<feature type="compositionally biased region" description="Polar residues" evidence="4">
    <location>
        <begin position="200"/>
        <end position="215"/>
    </location>
</feature>
<comment type="similarity">
    <text evidence="2">Belongs to the SURF6 family.</text>
</comment>
<dbReference type="PANTHER" id="PTHR14369">
    <property type="entry name" value="SURFEIT LOCUS PROTEIN 6"/>
    <property type="match status" value="1"/>
</dbReference>
<dbReference type="PANTHER" id="PTHR14369:SF0">
    <property type="entry name" value="SURFEIT LOCUS PROTEIN 6"/>
    <property type="match status" value="1"/>
</dbReference>
<dbReference type="Pfam" id="PF04935">
    <property type="entry name" value="SURF6"/>
    <property type="match status" value="1"/>
</dbReference>
<feature type="region of interest" description="Disordered" evidence="4">
    <location>
        <begin position="120"/>
        <end position="233"/>
    </location>
</feature>
<dbReference type="InterPro" id="IPR029190">
    <property type="entry name" value="Rrp14/SURF6_C"/>
</dbReference>
<accession>A0A250XR22</accession>
<dbReference type="GO" id="GO:0003677">
    <property type="term" value="F:DNA binding"/>
    <property type="evidence" value="ECO:0007669"/>
    <property type="project" value="TreeGrafter"/>
</dbReference>
<dbReference type="GO" id="GO:0005730">
    <property type="term" value="C:nucleolus"/>
    <property type="evidence" value="ECO:0007669"/>
    <property type="project" value="TreeGrafter"/>
</dbReference>
<dbReference type="EMBL" id="BEGY01000173">
    <property type="protein sequence ID" value="GAX85504.1"/>
    <property type="molecule type" value="Genomic_DNA"/>
</dbReference>
<evidence type="ECO:0000256" key="3">
    <source>
        <dbReference type="ARBA" id="ARBA00023242"/>
    </source>
</evidence>
<keyword evidence="3" id="KW-0539">Nucleus</keyword>
<dbReference type="STRING" id="1157962.A0A250XR22"/>
<protein>
    <recommendedName>
        <fullName evidence="9">Ribosomal RNA-processing protein 14/surfeit locus protein 6 C-terminal domain-containing protein</fullName>
    </recommendedName>
</protein>
<dbReference type="InterPro" id="IPR007019">
    <property type="entry name" value="SURF6"/>
</dbReference>
<dbReference type="GO" id="GO:0042273">
    <property type="term" value="P:ribosomal large subunit biogenesis"/>
    <property type="evidence" value="ECO:0007669"/>
    <property type="project" value="TreeGrafter"/>
</dbReference>
<organism evidence="7 8">
    <name type="scientific">Chlamydomonas eustigma</name>
    <dbReference type="NCBI Taxonomy" id="1157962"/>
    <lineage>
        <taxon>Eukaryota</taxon>
        <taxon>Viridiplantae</taxon>
        <taxon>Chlorophyta</taxon>
        <taxon>core chlorophytes</taxon>
        <taxon>Chlorophyceae</taxon>
        <taxon>CS clade</taxon>
        <taxon>Chlamydomonadales</taxon>
        <taxon>Chlamydomonadaceae</taxon>
        <taxon>Chlamydomonas</taxon>
    </lineage>
</organism>
<dbReference type="OrthoDB" id="444809at2759"/>
<dbReference type="GO" id="GO:0003723">
    <property type="term" value="F:RNA binding"/>
    <property type="evidence" value="ECO:0007669"/>
    <property type="project" value="TreeGrafter"/>
</dbReference>
<feature type="domain" description="Ribosomal RNA-processing protein 14 N-terminal" evidence="6">
    <location>
        <begin position="6"/>
        <end position="60"/>
    </location>
</feature>
<gene>
    <name evidence="7" type="ORF">CEUSTIGMA_g12920.t1</name>
</gene>
<feature type="region of interest" description="Disordered" evidence="4">
    <location>
        <begin position="309"/>
        <end position="393"/>
    </location>
</feature>
<feature type="compositionally biased region" description="Basic and acidic residues" evidence="4">
    <location>
        <begin position="124"/>
        <end position="141"/>
    </location>
</feature>
<keyword evidence="8" id="KW-1185">Reference proteome</keyword>
<dbReference type="Proteomes" id="UP000232323">
    <property type="component" value="Unassembled WGS sequence"/>
</dbReference>
<evidence type="ECO:0000259" key="5">
    <source>
        <dbReference type="Pfam" id="PF04935"/>
    </source>
</evidence>
<evidence type="ECO:0008006" key="9">
    <source>
        <dbReference type="Google" id="ProtNLM"/>
    </source>
</evidence>
<name>A0A250XR22_9CHLO</name>
<feature type="compositionally biased region" description="Basic and acidic residues" evidence="4">
    <location>
        <begin position="309"/>
        <end position="324"/>
    </location>
</feature>
<comment type="caution">
    <text evidence="7">The sequence shown here is derived from an EMBL/GenBank/DDBJ whole genome shotgun (WGS) entry which is preliminary data.</text>
</comment>
<evidence type="ECO:0000313" key="7">
    <source>
        <dbReference type="EMBL" id="GAX85504.1"/>
    </source>
</evidence>